<keyword evidence="8" id="KW-1133">Transmembrane helix</keyword>
<name>A0A447IQW2_9RHOB</name>
<organism evidence="11 12">
    <name type="scientific">Paracoccus haematequi</name>
    <dbReference type="NCBI Taxonomy" id="2491866"/>
    <lineage>
        <taxon>Bacteria</taxon>
        <taxon>Pseudomonadati</taxon>
        <taxon>Pseudomonadota</taxon>
        <taxon>Alphaproteobacteria</taxon>
        <taxon>Rhodobacterales</taxon>
        <taxon>Paracoccaceae</taxon>
        <taxon>Paracoccus</taxon>
    </lineage>
</organism>
<dbReference type="SUPFAM" id="SSF55874">
    <property type="entry name" value="ATPase domain of HSP90 chaperone/DNA topoisomerase II/histidine kinase"/>
    <property type="match status" value="1"/>
</dbReference>
<dbReference type="InterPro" id="IPR003594">
    <property type="entry name" value="HATPase_dom"/>
</dbReference>
<dbReference type="EC" id="2.7.13.3" evidence="3"/>
<protein>
    <recommendedName>
        <fullName evidence="3">histidine kinase</fullName>
        <ecNumber evidence="3">2.7.13.3</ecNumber>
    </recommendedName>
</protein>
<evidence type="ECO:0000256" key="7">
    <source>
        <dbReference type="ARBA" id="ARBA00022777"/>
    </source>
</evidence>
<dbReference type="Proteomes" id="UP000270743">
    <property type="component" value="Unassembled WGS sequence"/>
</dbReference>
<dbReference type="InterPro" id="IPR004358">
    <property type="entry name" value="Sig_transdc_His_kin-like_C"/>
</dbReference>
<keyword evidence="9" id="KW-0472">Membrane</keyword>
<feature type="domain" description="Histidine kinase" evidence="10">
    <location>
        <begin position="246"/>
        <end position="448"/>
    </location>
</feature>
<evidence type="ECO:0000256" key="3">
    <source>
        <dbReference type="ARBA" id="ARBA00012438"/>
    </source>
</evidence>
<evidence type="ECO:0000313" key="11">
    <source>
        <dbReference type="EMBL" id="VDS09881.1"/>
    </source>
</evidence>
<dbReference type="InterPro" id="IPR005467">
    <property type="entry name" value="His_kinase_dom"/>
</dbReference>
<comment type="subcellular location">
    <subcellularLocation>
        <location evidence="2">Membrane</location>
    </subcellularLocation>
</comment>
<keyword evidence="7 11" id="KW-0418">Kinase</keyword>
<keyword evidence="4" id="KW-0597">Phosphoprotein</keyword>
<evidence type="ECO:0000256" key="6">
    <source>
        <dbReference type="ARBA" id="ARBA00022692"/>
    </source>
</evidence>
<dbReference type="RefSeq" id="WP_126155491.1">
    <property type="nucleotide sequence ID" value="NZ_UZWE01000045.1"/>
</dbReference>
<sequence length="451" mass="48715">MRRSLRLRLLVVGACAIVATLGGAALGLALLFERHVERVAVNDLEARALTLAGIVEYDAEGVPRLTAPPTDRLYQQPFSGQYWQVALADQVQRSRSLWDYTLPMDRPAPAPGRSDVLDLPGPQGERLLAVEQSLLVGRGPRPLTMRIIVASDRAVLTAARRGFLGDLMPYIAFLSLLLMAGSWLQIRIGLAPLAEVADRVRALTQGQRSRIGTDLPDEMLPLSRQLDALLDARDAELLRARHRAGDLAHGFKTPLQALLGDAGTLRRRGEPEIAGSIETVVTAMRRLVDRELARARIQSDRHAAEADPAAVLARLVKVLKRTPRGAGIDWRTRVADPTTRARIDPDDLTEALGALLENAMQHADSRVEAVVARKNGGVAISICDDGPGVPEDALSLLPQRGMRLDETGEGQGIGLAIVRDIADAAGGQLSLTNTRPGLCVELTLEAAPPRR</sequence>
<dbReference type="PRINTS" id="PR00344">
    <property type="entry name" value="BCTRLSENSOR"/>
</dbReference>
<dbReference type="PANTHER" id="PTHR45436:SF5">
    <property type="entry name" value="SENSOR HISTIDINE KINASE TRCS"/>
    <property type="match status" value="1"/>
</dbReference>
<accession>A0A447IQW2</accession>
<evidence type="ECO:0000256" key="8">
    <source>
        <dbReference type="ARBA" id="ARBA00022989"/>
    </source>
</evidence>
<comment type="catalytic activity">
    <reaction evidence="1">
        <text>ATP + protein L-histidine = ADP + protein N-phospho-L-histidine.</text>
        <dbReference type="EC" id="2.7.13.3"/>
    </reaction>
</comment>
<reference evidence="11 12" key="1">
    <citation type="submission" date="2018-12" db="EMBL/GenBank/DDBJ databases">
        <authorList>
            <person name="Criscuolo A."/>
        </authorList>
    </citation>
    <scope>NUCLEOTIDE SEQUENCE [LARGE SCALE GENOMIC DNA]</scope>
    <source>
        <strain evidence="11">ACIP1116241</strain>
    </source>
</reference>
<keyword evidence="12" id="KW-1185">Reference proteome</keyword>
<dbReference type="PROSITE" id="PS50109">
    <property type="entry name" value="HIS_KIN"/>
    <property type="match status" value="1"/>
</dbReference>
<dbReference type="GO" id="GO:0005886">
    <property type="term" value="C:plasma membrane"/>
    <property type="evidence" value="ECO:0007669"/>
    <property type="project" value="TreeGrafter"/>
</dbReference>
<evidence type="ECO:0000256" key="2">
    <source>
        <dbReference type="ARBA" id="ARBA00004370"/>
    </source>
</evidence>
<evidence type="ECO:0000256" key="9">
    <source>
        <dbReference type="ARBA" id="ARBA00023136"/>
    </source>
</evidence>
<keyword evidence="6" id="KW-0812">Transmembrane</keyword>
<dbReference type="PANTHER" id="PTHR45436">
    <property type="entry name" value="SENSOR HISTIDINE KINASE YKOH"/>
    <property type="match status" value="1"/>
</dbReference>
<dbReference type="OrthoDB" id="9804645at2"/>
<gene>
    <name evidence="11" type="primary">phoQ_2</name>
    <name evidence="11" type="ORF">PARHAE_03089</name>
</gene>
<dbReference type="Gene3D" id="3.30.565.10">
    <property type="entry name" value="Histidine kinase-like ATPase, C-terminal domain"/>
    <property type="match status" value="1"/>
</dbReference>
<dbReference type="GO" id="GO:0004673">
    <property type="term" value="F:protein histidine kinase activity"/>
    <property type="evidence" value="ECO:0007669"/>
    <property type="project" value="UniProtKB-EC"/>
</dbReference>
<dbReference type="GO" id="GO:0000160">
    <property type="term" value="P:phosphorelay signal transduction system"/>
    <property type="evidence" value="ECO:0007669"/>
    <property type="project" value="TreeGrafter"/>
</dbReference>
<keyword evidence="5 11" id="KW-0808">Transferase</keyword>
<dbReference type="EMBL" id="UZWE01000045">
    <property type="protein sequence ID" value="VDS09881.1"/>
    <property type="molecule type" value="Genomic_DNA"/>
</dbReference>
<dbReference type="InterPro" id="IPR050428">
    <property type="entry name" value="TCS_sensor_his_kinase"/>
</dbReference>
<proteinExistence type="predicted"/>
<evidence type="ECO:0000256" key="5">
    <source>
        <dbReference type="ARBA" id="ARBA00022679"/>
    </source>
</evidence>
<dbReference type="AlphaFoldDB" id="A0A447IQW2"/>
<dbReference type="Pfam" id="PF02518">
    <property type="entry name" value="HATPase_c"/>
    <property type="match status" value="1"/>
</dbReference>
<dbReference type="InterPro" id="IPR036890">
    <property type="entry name" value="HATPase_C_sf"/>
</dbReference>
<dbReference type="SMART" id="SM00387">
    <property type="entry name" value="HATPase_c"/>
    <property type="match status" value="1"/>
</dbReference>
<evidence type="ECO:0000256" key="1">
    <source>
        <dbReference type="ARBA" id="ARBA00000085"/>
    </source>
</evidence>
<evidence type="ECO:0000313" key="12">
    <source>
        <dbReference type="Proteomes" id="UP000270743"/>
    </source>
</evidence>
<evidence type="ECO:0000256" key="4">
    <source>
        <dbReference type="ARBA" id="ARBA00022553"/>
    </source>
</evidence>
<evidence type="ECO:0000259" key="10">
    <source>
        <dbReference type="PROSITE" id="PS50109"/>
    </source>
</evidence>
<dbReference type="Gene3D" id="1.10.287.130">
    <property type="match status" value="1"/>
</dbReference>